<name>A0AAD8BAR6_BIOPF</name>
<dbReference type="Proteomes" id="UP001233172">
    <property type="component" value="Unassembled WGS sequence"/>
</dbReference>
<reference evidence="1" key="1">
    <citation type="journal article" date="2023" name="PLoS Negl. Trop. Dis.">
        <title>A genome sequence for Biomphalaria pfeifferi, the major vector snail for the human-infecting parasite Schistosoma mansoni.</title>
        <authorList>
            <person name="Bu L."/>
            <person name="Lu L."/>
            <person name="Laidemitt M.R."/>
            <person name="Zhang S.M."/>
            <person name="Mutuku M."/>
            <person name="Mkoji G."/>
            <person name="Steinauer M."/>
            <person name="Loker E.S."/>
        </authorList>
    </citation>
    <scope>NUCLEOTIDE SEQUENCE</scope>
    <source>
        <strain evidence="1">KasaAsao</strain>
    </source>
</reference>
<accession>A0AAD8BAR6</accession>
<feature type="non-terminal residue" evidence="1">
    <location>
        <position position="115"/>
    </location>
</feature>
<dbReference type="AlphaFoldDB" id="A0AAD8BAR6"/>
<comment type="caution">
    <text evidence="1">The sequence shown here is derived from an EMBL/GenBank/DDBJ whole genome shotgun (WGS) entry which is preliminary data.</text>
</comment>
<proteinExistence type="predicted"/>
<organism evidence="1 2">
    <name type="scientific">Biomphalaria pfeifferi</name>
    <name type="common">Bloodfluke planorb</name>
    <name type="synonym">Freshwater snail</name>
    <dbReference type="NCBI Taxonomy" id="112525"/>
    <lineage>
        <taxon>Eukaryota</taxon>
        <taxon>Metazoa</taxon>
        <taxon>Spiralia</taxon>
        <taxon>Lophotrochozoa</taxon>
        <taxon>Mollusca</taxon>
        <taxon>Gastropoda</taxon>
        <taxon>Heterobranchia</taxon>
        <taxon>Euthyneura</taxon>
        <taxon>Panpulmonata</taxon>
        <taxon>Hygrophila</taxon>
        <taxon>Lymnaeoidea</taxon>
        <taxon>Planorbidae</taxon>
        <taxon>Biomphalaria</taxon>
    </lineage>
</organism>
<protein>
    <submittedName>
        <fullName evidence="1">Uncharacterized protein</fullName>
    </submittedName>
</protein>
<sequence length="115" mass="12797">MLHILKLACTDHSRYACIAYSAWIISPLLGCPCPWIIFSCDIDFSSLLPWEGPKTPLTDVAGCVSSHEVSRGVNCFFDSRILFLGCRQTTEAQGRRALGISAIMFRSKRKDSAIR</sequence>
<gene>
    <name evidence="1" type="ORF">Bpfe_019338</name>
</gene>
<evidence type="ECO:0000313" key="2">
    <source>
        <dbReference type="Proteomes" id="UP001233172"/>
    </source>
</evidence>
<reference evidence="1" key="2">
    <citation type="submission" date="2023-04" db="EMBL/GenBank/DDBJ databases">
        <authorList>
            <person name="Bu L."/>
            <person name="Lu L."/>
            <person name="Laidemitt M.R."/>
            <person name="Zhang S.M."/>
            <person name="Mutuku M."/>
            <person name="Mkoji G."/>
            <person name="Steinauer M."/>
            <person name="Loker E.S."/>
        </authorList>
    </citation>
    <scope>NUCLEOTIDE SEQUENCE</scope>
    <source>
        <strain evidence="1">KasaAsao</strain>
        <tissue evidence="1">Whole Snail</tissue>
    </source>
</reference>
<evidence type="ECO:0000313" key="1">
    <source>
        <dbReference type="EMBL" id="KAK0051220.1"/>
    </source>
</evidence>
<dbReference type="EMBL" id="JASAOG010000106">
    <property type="protein sequence ID" value="KAK0051220.1"/>
    <property type="molecule type" value="Genomic_DNA"/>
</dbReference>
<keyword evidence="2" id="KW-1185">Reference proteome</keyword>